<dbReference type="EMBL" id="CP001737">
    <property type="protein sequence ID" value="ACV81281.1"/>
    <property type="molecule type" value="Genomic_DNA"/>
</dbReference>
<keyword evidence="3" id="KW-1185">Reference proteome</keyword>
<feature type="transmembrane region" description="Helical" evidence="1">
    <location>
        <begin position="61"/>
        <end position="79"/>
    </location>
</feature>
<keyword evidence="1" id="KW-0812">Transmembrane</keyword>
<accession>C8XAY9</accession>
<evidence type="ECO:0000313" key="3">
    <source>
        <dbReference type="Proteomes" id="UP000002218"/>
    </source>
</evidence>
<dbReference type="STRING" id="479431.Namu_5008"/>
<organism evidence="2 3">
    <name type="scientific">Nakamurella multipartita (strain ATCC 700099 / DSM 44233 / CIP 104796 / JCM 9543 / NBRC 105858 / Y-104)</name>
    <name type="common">Microsphaera multipartita</name>
    <dbReference type="NCBI Taxonomy" id="479431"/>
    <lineage>
        <taxon>Bacteria</taxon>
        <taxon>Bacillati</taxon>
        <taxon>Actinomycetota</taxon>
        <taxon>Actinomycetes</taxon>
        <taxon>Nakamurellales</taxon>
        <taxon>Nakamurellaceae</taxon>
        <taxon>Nakamurella</taxon>
    </lineage>
</organism>
<sequence precursor="true">MDTIRGRLLRSWVIAMIAVGLGAVAHGAAGAPVPAPDRLLVVTVVAAVAAFPFYRRSTPGAALVPLLGLAQLVLHPAFVWAGDEPAGPHAGHGAHAAGWLMLVAHAAAGLLAAALVVLTDRLLAAALRPRRCRLLLTAVLPVEPSTATAGPRAVAPIVTGRLAEFVVRAPRRGPPPIGAR</sequence>
<name>C8XAY9_NAKMY</name>
<dbReference type="KEGG" id="nml:Namu_5008"/>
<reference evidence="2 3" key="2">
    <citation type="journal article" date="2010" name="Stand. Genomic Sci.">
        <title>Complete genome sequence of Nakamurella multipartita type strain (Y-104).</title>
        <authorList>
            <person name="Tice H."/>
            <person name="Mayilraj S."/>
            <person name="Sims D."/>
            <person name="Lapidus A."/>
            <person name="Nolan M."/>
            <person name="Lucas S."/>
            <person name="Glavina Del Rio T."/>
            <person name="Copeland A."/>
            <person name="Cheng J.F."/>
            <person name="Meincke L."/>
            <person name="Bruce D."/>
            <person name="Goodwin L."/>
            <person name="Pitluck S."/>
            <person name="Ivanova N."/>
            <person name="Mavromatis K."/>
            <person name="Ovchinnikova G."/>
            <person name="Pati A."/>
            <person name="Chen A."/>
            <person name="Palaniappan K."/>
            <person name="Land M."/>
            <person name="Hauser L."/>
            <person name="Chang Y.J."/>
            <person name="Jeffries C.D."/>
            <person name="Detter J.C."/>
            <person name="Brettin T."/>
            <person name="Rohde M."/>
            <person name="Goker M."/>
            <person name="Bristow J."/>
            <person name="Eisen J.A."/>
            <person name="Markowitz V."/>
            <person name="Hugenholtz P."/>
            <person name="Kyrpides N.C."/>
            <person name="Klenk H.P."/>
            <person name="Chen F."/>
        </authorList>
    </citation>
    <scope>NUCLEOTIDE SEQUENCE [LARGE SCALE GENOMIC DNA]</scope>
    <source>
        <strain evidence="3">ATCC 700099 / DSM 44233 / CIP 104796 / JCM 9543 / NBRC 105858 / Y-104</strain>
    </source>
</reference>
<evidence type="ECO:0000256" key="1">
    <source>
        <dbReference type="SAM" id="Phobius"/>
    </source>
</evidence>
<proteinExistence type="predicted"/>
<dbReference type="InParanoid" id="C8XAY9"/>
<evidence type="ECO:0000313" key="2">
    <source>
        <dbReference type="EMBL" id="ACV81281.1"/>
    </source>
</evidence>
<dbReference type="HOGENOM" id="CLU_1494712_0_0_11"/>
<dbReference type="Proteomes" id="UP000002218">
    <property type="component" value="Chromosome"/>
</dbReference>
<keyword evidence="1" id="KW-1133">Transmembrane helix</keyword>
<dbReference type="AlphaFoldDB" id="C8XAY9"/>
<keyword evidence="1" id="KW-0472">Membrane</keyword>
<feature type="transmembrane region" description="Helical" evidence="1">
    <location>
        <begin position="99"/>
        <end position="123"/>
    </location>
</feature>
<protein>
    <submittedName>
        <fullName evidence="2">Uncharacterized protein</fullName>
    </submittedName>
</protein>
<reference evidence="3" key="1">
    <citation type="submission" date="2009-09" db="EMBL/GenBank/DDBJ databases">
        <title>The complete genome of Nakamurella multipartita DSM 44233.</title>
        <authorList>
            <consortium name="US DOE Joint Genome Institute (JGI-PGF)"/>
            <person name="Lucas S."/>
            <person name="Copeland A."/>
            <person name="Lapidus A."/>
            <person name="Glavina del Rio T."/>
            <person name="Dalin E."/>
            <person name="Tice H."/>
            <person name="Bruce D."/>
            <person name="Goodwin L."/>
            <person name="Pitluck S."/>
            <person name="Kyrpides N."/>
            <person name="Mavromatis K."/>
            <person name="Ivanova N."/>
            <person name="Ovchinnikova G."/>
            <person name="Sims D."/>
            <person name="Meincke L."/>
            <person name="Brettin T."/>
            <person name="Detter J.C."/>
            <person name="Han C."/>
            <person name="Larimer F."/>
            <person name="Land M."/>
            <person name="Hauser L."/>
            <person name="Markowitz V."/>
            <person name="Cheng J.-F."/>
            <person name="Hugenholtz P."/>
            <person name="Woyke T."/>
            <person name="Wu D."/>
            <person name="Klenk H.-P."/>
            <person name="Eisen J.A."/>
        </authorList>
    </citation>
    <scope>NUCLEOTIDE SEQUENCE [LARGE SCALE GENOMIC DNA]</scope>
    <source>
        <strain evidence="3">ATCC 700099 / DSM 44233 / CIP 104796 / JCM 9543 / NBRC 105858 / Y-104</strain>
    </source>
</reference>
<gene>
    <name evidence="2" type="ordered locus">Namu_5008</name>
</gene>
<feature type="transmembrane region" description="Helical" evidence="1">
    <location>
        <begin position="12"/>
        <end position="32"/>
    </location>
</feature>
<feature type="transmembrane region" description="Helical" evidence="1">
    <location>
        <begin position="38"/>
        <end position="54"/>
    </location>
</feature>
<dbReference type="RefSeq" id="WP_015750089.1">
    <property type="nucleotide sequence ID" value="NC_013235.1"/>
</dbReference>